<evidence type="ECO:0000313" key="3">
    <source>
        <dbReference type="Proteomes" id="UP001354989"/>
    </source>
</evidence>
<accession>A0ABM7VE47</accession>
<feature type="signal peptide" evidence="1">
    <location>
        <begin position="1"/>
        <end position="20"/>
    </location>
</feature>
<evidence type="ECO:0000256" key="1">
    <source>
        <dbReference type="SAM" id="SignalP"/>
    </source>
</evidence>
<name>A0ABM7VE47_9BACT</name>
<proteinExistence type="predicted"/>
<keyword evidence="1" id="KW-0732">Signal</keyword>
<dbReference type="InterPro" id="IPR011990">
    <property type="entry name" value="TPR-like_helical_dom_sf"/>
</dbReference>
<dbReference type="Proteomes" id="UP001354989">
    <property type="component" value="Chromosome"/>
</dbReference>
<organism evidence="2 3">
    <name type="scientific">Persicobacter psychrovividus</name>
    <dbReference type="NCBI Taxonomy" id="387638"/>
    <lineage>
        <taxon>Bacteria</taxon>
        <taxon>Pseudomonadati</taxon>
        <taxon>Bacteroidota</taxon>
        <taxon>Cytophagia</taxon>
        <taxon>Cytophagales</taxon>
        <taxon>Persicobacteraceae</taxon>
        <taxon>Persicobacter</taxon>
    </lineage>
</organism>
<reference evidence="2 3" key="1">
    <citation type="submission" date="2021-12" db="EMBL/GenBank/DDBJ databases">
        <title>Genome sequencing of bacteria with rrn-lacking chromosome and rrn-plasmid.</title>
        <authorList>
            <person name="Anda M."/>
            <person name="Iwasaki W."/>
        </authorList>
    </citation>
    <scope>NUCLEOTIDE SEQUENCE [LARGE SCALE GENOMIC DNA]</scope>
    <source>
        <strain evidence="2 3">NBRC 101262</strain>
    </source>
</reference>
<protein>
    <recommendedName>
        <fullName evidence="4">Tetratricopeptide repeat protein</fullName>
    </recommendedName>
</protein>
<dbReference type="RefSeq" id="WP_338396654.1">
    <property type="nucleotide sequence ID" value="NZ_AP025292.1"/>
</dbReference>
<dbReference type="SUPFAM" id="SSF48452">
    <property type="entry name" value="TPR-like"/>
    <property type="match status" value="2"/>
</dbReference>
<dbReference type="Gene3D" id="1.25.40.10">
    <property type="entry name" value="Tetratricopeptide repeat domain"/>
    <property type="match status" value="2"/>
</dbReference>
<evidence type="ECO:0008006" key="4">
    <source>
        <dbReference type="Google" id="ProtNLM"/>
    </source>
</evidence>
<gene>
    <name evidence="2" type="ORF">PEPS_14840</name>
</gene>
<feature type="chain" id="PRO_5045389832" description="Tetratricopeptide repeat protein" evidence="1">
    <location>
        <begin position="21"/>
        <end position="417"/>
    </location>
</feature>
<dbReference type="EMBL" id="AP025292">
    <property type="protein sequence ID" value="BDC99203.1"/>
    <property type="molecule type" value="Genomic_DNA"/>
</dbReference>
<sequence>MKRLFVTAMMVASMSAVSFAQVTKGSSTKAQTLLTEGKVDEAKTEIDNAFSYMQDQVEKITAKKGAEKAAKKAPKAKDYLAKGKIYTALALKDTANIDESLLKEGVAALHKVDDLEKPNSTYPIMADQTIESTWGAIFNQGATAYGAADYKTAVKYFNQSKIIKADTTAFLYSAIAASQEGSMQQATLDNFKGYIEAKKALNDTADMLYYQQVIYLEKSFKEDYQAALDAVNAARVYYPTDKNMIQEMVGLYLKLEQPDMAIEKIQKEIDADPKNEVLFYDLGYVYDQLATSAKKNEDKEAMTAYSAKALKAYEDAVAVNPKYYDAVFNIAVNHYNTAAATWNEANDMSMDEYRKRGAEVENKAKEQFRKSLPFFEKARELKPNDRMLLETLAGTYLKIGDKAKAAEIQKQLESIPE</sequence>
<evidence type="ECO:0000313" key="2">
    <source>
        <dbReference type="EMBL" id="BDC99203.1"/>
    </source>
</evidence>
<keyword evidence="3" id="KW-1185">Reference proteome</keyword>